<organism evidence="1 2">
    <name type="scientific">Brevundimonas vesicularis</name>
    <name type="common">Pseudomonas vesicularis</name>
    <dbReference type="NCBI Taxonomy" id="41276"/>
    <lineage>
        <taxon>Bacteria</taxon>
        <taxon>Pseudomonadati</taxon>
        <taxon>Pseudomonadota</taxon>
        <taxon>Alphaproteobacteria</taxon>
        <taxon>Caulobacterales</taxon>
        <taxon>Caulobacteraceae</taxon>
        <taxon>Brevundimonas</taxon>
    </lineage>
</organism>
<evidence type="ECO:0000313" key="1">
    <source>
        <dbReference type="EMBL" id="ASE38441.1"/>
    </source>
</evidence>
<evidence type="ECO:0000313" key="2">
    <source>
        <dbReference type="Proteomes" id="UP000197050"/>
    </source>
</evidence>
<dbReference type="GeneID" id="34014633"/>
<name>A0A1Z3U5B5_BREVE</name>
<proteinExistence type="predicted"/>
<dbReference type="KEGG" id="bvc:CEP68_02380"/>
<accession>A0A1Z3U5B5</accession>
<dbReference type="Proteomes" id="UP000197050">
    <property type="component" value="Chromosome"/>
</dbReference>
<dbReference type="AlphaFoldDB" id="A0A1Z3U5B5"/>
<protein>
    <submittedName>
        <fullName evidence="1">Uncharacterized protein</fullName>
    </submittedName>
</protein>
<gene>
    <name evidence="1" type="ORF">CEP68_02380</name>
</gene>
<dbReference type="EMBL" id="CP022048">
    <property type="protein sequence ID" value="ASE38441.1"/>
    <property type="molecule type" value="Genomic_DNA"/>
</dbReference>
<reference evidence="2" key="1">
    <citation type="submission" date="2017-06" db="EMBL/GenBank/DDBJ databases">
        <title>FDA dAtabase for Regulatory Grade micrObial Sequences (FDA-ARGOS): Supporting development and validation of Infectious Disease Dx tests.</title>
        <authorList>
            <person name="Minogue T."/>
            <person name="Wolcott M."/>
            <person name="Wasieloski L."/>
            <person name="Aguilar W."/>
            <person name="Moore D."/>
            <person name="Tallon L."/>
            <person name="Sadzewicz L."/>
            <person name="Sengamalay N."/>
            <person name="Ott S."/>
            <person name="Godinez A."/>
            <person name="Nagaraj S."/>
            <person name="Nadendla S."/>
            <person name="Geyer C."/>
            <person name="Sichtig H."/>
        </authorList>
    </citation>
    <scope>NUCLEOTIDE SEQUENCE [LARGE SCALE GENOMIC DNA]</scope>
    <source>
        <strain evidence="2">FDAARGOS_289</strain>
    </source>
</reference>
<dbReference type="RefSeq" id="WP_088582253.1">
    <property type="nucleotide sequence ID" value="NZ_CP022048.2"/>
</dbReference>
<sequence>MTDTTDLISKAVAEVMTPEFVKTQVATRVQKLVTEAVDDALRSYSDIGKQIKEAVHASLKVNDLNLPSYGLLVTGMIEKQVKDHASALIDARLAEDIRELLNIAPAEIKLSEIAEGMIEGRHDEDYGEVITVIVERSDYGSTWLYLDEEEHRPARDKYQCQHSLLLNKDGTISSARIDKRDLKATQSIGRCYGLPDKIRAYYAAGTKIILDEDAVVTSVGDY</sequence>